<dbReference type="Gene3D" id="3.20.20.370">
    <property type="entry name" value="Glycoside hydrolase/deacetylase"/>
    <property type="match status" value="1"/>
</dbReference>
<organism evidence="1 2">
    <name type="scientific">Paenibacillus plantiphilus</name>
    <dbReference type="NCBI Taxonomy" id="2905650"/>
    <lineage>
        <taxon>Bacteria</taxon>
        <taxon>Bacillati</taxon>
        <taxon>Bacillota</taxon>
        <taxon>Bacilli</taxon>
        <taxon>Bacillales</taxon>
        <taxon>Paenibacillaceae</taxon>
        <taxon>Paenibacillus</taxon>
    </lineage>
</organism>
<dbReference type="InterPro" id="IPR011330">
    <property type="entry name" value="Glyco_hydro/deAcase_b/a-brl"/>
</dbReference>
<protein>
    <recommendedName>
        <fullName evidence="3">DUF2194 domain-containing protein</fullName>
    </recommendedName>
</protein>
<evidence type="ECO:0000313" key="1">
    <source>
        <dbReference type="EMBL" id="CAH1218015.1"/>
    </source>
</evidence>
<dbReference type="Pfam" id="PF09960">
    <property type="entry name" value="DUF2194"/>
    <property type="match status" value="2"/>
</dbReference>
<dbReference type="InterPro" id="IPR018695">
    <property type="entry name" value="DUF2194"/>
</dbReference>
<dbReference type="EMBL" id="CAKMMF010000029">
    <property type="protein sequence ID" value="CAH1218015.1"/>
    <property type="molecule type" value="Genomic_DNA"/>
</dbReference>
<dbReference type="SUPFAM" id="SSF88713">
    <property type="entry name" value="Glycoside hydrolase/deacetylase"/>
    <property type="match status" value="1"/>
</dbReference>
<evidence type="ECO:0000313" key="2">
    <source>
        <dbReference type="Proteomes" id="UP000838686"/>
    </source>
</evidence>
<reference evidence="1" key="1">
    <citation type="submission" date="2022-01" db="EMBL/GenBank/DDBJ databases">
        <authorList>
            <person name="Criscuolo A."/>
        </authorList>
    </citation>
    <scope>NUCLEOTIDE SEQUENCE</scope>
    <source>
        <strain evidence="1">CIP111893</strain>
    </source>
</reference>
<accession>A0ABM9CLW5</accession>
<dbReference type="RefSeq" id="WP_236344761.1">
    <property type="nucleotide sequence ID" value="NZ_CAKMMF010000029.1"/>
</dbReference>
<gene>
    <name evidence="1" type="ORF">PAECIP111893_04347</name>
</gene>
<comment type="caution">
    <text evidence="1">The sequence shown here is derived from an EMBL/GenBank/DDBJ whole genome shotgun (WGS) entry which is preliminary data.</text>
</comment>
<dbReference type="Proteomes" id="UP000838686">
    <property type="component" value="Unassembled WGS sequence"/>
</dbReference>
<evidence type="ECO:0008006" key="3">
    <source>
        <dbReference type="Google" id="ProtNLM"/>
    </source>
</evidence>
<keyword evidence="2" id="KW-1185">Reference proteome</keyword>
<dbReference type="CDD" id="cd10924">
    <property type="entry name" value="CE4_COG4878"/>
    <property type="match status" value="1"/>
</dbReference>
<proteinExistence type="predicted"/>
<name>A0ABM9CLW5_9BACL</name>
<sequence>MFKTKAINHIALILAAILILTVLLQVSRSEVLLKSFSDASSDLRPSELEPVDALQDNAWSAIPLDRLWIIYDPADTFSTRIKNNTAQVLKEMKKEVRLIDVAQGIPNDARPDGVILALPNLEKLNDMDWLISYVHNGGSAMLAALPDNNDAFFRLYRKLGILEVGQYMSASNIHFNTNLLIGYEGYDFKGTSLENTVLRFKLDERAIVHASTLADIPLIWEMPYGQGTFIMCNGTMLQEKTSRGLIAGSVAKMLPDFIYPIYNAKLMYIDDFPAPIPIVPNLNIFREYKMNNQQFYNRIWWPDMIRLAKQHNLIYTAVLIHNYSDNVTPPFNWRIDGGDMETFGRYGREVMKLGGEIGIHGYNHQSLTLDKRVSKGFGYNAWASIDDMAASIHSALQFSQSVLPNYRIKTYVPPSNALDANGIEALKQSMPDLTNISSLYLEDANDLSYVQEFGINEDGYVSLPRVSSGFAPDTFELWTIANVATTAGIFSHFIHPDDITDDRRNKGLVWFQMRDQYQIFLNDIENRFDWLRSMTASEASNEVERVTLSKPTFDKTPDALKGYINHYTGPQYFILRSDKQIGRTQHCEVSAIDDDVYLIKALNPTFTVEWNE</sequence>